<dbReference type="GO" id="GO:0004582">
    <property type="term" value="F:dolichyl-phosphate beta-D-mannosyltransferase activity"/>
    <property type="evidence" value="ECO:0007669"/>
    <property type="project" value="InterPro"/>
</dbReference>
<dbReference type="Gene3D" id="3.90.550.10">
    <property type="entry name" value="Spore Coat Polysaccharide Biosynthesis Protein SpsA, Chain A"/>
    <property type="match status" value="1"/>
</dbReference>
<keyword evidence="6" id="KW-1185">Reference proteome</keyword>
<evidence type="ECO:0000313" key="6">
    <source>
        <dbReference type="Proteomes" id="UP000198756"/>
    </source>
</evidence>
<evidence type="ECO:0000256" key="2">
    <source>
        <dbReference type="ARBA" id="ARBA00022676"/>
    </source>
</evidence>
<evidence type="ECO:0000259" key="4">
    <source>
        <dbReference type="Pfam" id="PF00535"/>
    </source>
</evidence>
<comment type="similarity">
    <text evidence="1">Belongs to the glycosyltransferase 2 family.</text>
</comment>
<name>A0A1G5W2F6_9BACT</name>
<dbReference type="InterPro" id="IPR039528">
    <property type="entry name" value="DPM1-like"/>
</dbReference>
<dbReference type="CDD" id="cd06442">
    <property type="entry name" value="DPM1_like"/>
    <property type="match status" value="1"/>
</dbReference>
<keyword evidence="3 5" id="KW-0808">Transferase</keyword>
<dbReference type="GO" id="GO:0016020">
    <property type="term" value="C:membrane"/>
    <property type="evidence" value="ECO:0007669"/>
    <property type="project" value="GOC"/>
</dbReference>
<accession>A0A1G5W2F6</accession>
<organism evidence="5 6">
    <name type="scientific">Algoriphagus alkaliphilus</name>
    <dbReference type="NCBI Taxonomy" id="279824"/>
    <lineage>
        <taxon>Bacteria</taxon>
        <taxon>Pseudomonadati</taxon>
        <taxon>Bacteroidota</taxon>
        <taxon>Cytophagia</taxon>
        <taxon>Cytophagales</taxon>
        <taxon>Cyclobacteriaceae</taxon>
        <taxon>Algoriphagus</taxon>
    </lineage>
</organism>
<dbReference type="STRING" id="279824.SAMN03080617_00865"/>
<dbReference type="GO" id="GO:0009247">
    <property type="term" value="P:glycolipid biosynthetic process"/>
    <property type="evidence" value="ECO:0007669"/>
    <property type="project" value="TreeGrafter"/>
</dbReference>
<keyword evidence="2 5" id="KW-0328">Glycosyltransferase</keyword>
<gene>
    <name evidence="5" type="ORF">SAMN03080617_00865</name>
</gene>
<evidence type="ECO:0000256" key="1">
    <source>
        <dbReference type="ARBA" id="ARBA00006739"/>
    </source>
</evidence>
<dbReference type="Proteomes" id="UP000198756">
    <property type="component" value="Unassembled WGS sequence"/>
</dbReference>
<dbReference type="AlphaFoldDB" id="A0A1G5W2F6"/>
<dbReference type="InterPro" id="IPR029044">
    <property type="entry name" value="Nucleotide-diphossugar_trans"/>
</dbReference>
<dbReference type="InterPro" id="IPR001173">
    <property type="entry name" value="Glyco_trans_2-like"/>
</dbReference>
<evidence type="ECO:0000256" key="3">
    <source>
        <dbReference type="ARBA" id="ARBA00022679"/>
    </source>
</evidence>
<dbReference type="FunFam" id="3.90.550.10:FF:000128">
    <property type="entry name" value="Glycosyl transferase family 2"/>
    <property type="match status" value="1"/>
</dbReference>
<sequence>MSIDSTMNHQKLVIIPTFNELENIQEMVQTVMALEGDFSLLIIDDGSPDGTAAVVKSLQSTYPDRLHLLERKGKLGLGTAYITGFKWALARSYDFIFEMDCDFSHDPKDLIRLYDTVKDRNYDLAIGSRYITGVNVVNWPIGRVLMSYFASVYVKFITGLPIKDATAGFKCYHRSVLEGIKLEEVKFIGYAFQIEMKFTSWKLGFKIIEVPIIFTDRTKGTSKMSSGIFKEAVLGVIWMKIKSIFSPYELNRIGLT</sequence>
<dbReference type="EMBL" id="FMXE01000005">
    <property type="protein sequence ID" value="SDA52278.1"/>
    <property type="molecule type" value="Genomic_DNA"/>
</dbReference>
<dbReference type="PANTHER" id="PTHR43398">
    <property type="entry name" value="DOLICHOL-PHOSPHATE MANNOSYLTRANSFERASE SUBUNIT 1"/>
    <property type="match status" value="1"/>
</dbReference>
<dbReference type="PANTHER" id="PTHR43398:SF1">
    <property type="entry name" value="DOLICHOL-PHOSPHATE MANNOSYLTRANSFERASE SUBUNIT 1"/>
    <property type="match status" value="1"/>
</dbReference>
<feature type="domain" description="Glycosyltransferase 2-like" evidence="4">
    <location>
        <begin position="13"/>
        <end position="178"/>
    </location>
</feature>
<protein>
    <submittedName>
        <fullName evidence="5">Dolichol-phosphate mannosyltransferase</fullName>
    </submittedName>
</protein>
<dbReference type="Pfam" id="PF00535">
    <property type="entry name" value="Glycos_transf_2"/>
    <property type="match status" value="1"/>
</dbReference>
<dbReference type="SUPFAM" id="SSF53448">
    <property type="entry name" value="Nucleotide-diphospho-sugar transferases"/>
    <property type="match status" value="1"/>
</dbReference>
<evidence type="ECO:0000313" key="5">
    <source>
        <dbReference type="EMBL" id="SDA52278.1"/>
    </source>
</evidence>
<proteinExistence type="inferred from homology"/>
<reference evidence="6" key="1">
    <citation type="submission" date="2016-10" db="EMBL/GenBank/DDBJ databases">
        <authorList>
            <person name="Varghese N."/>
            <person name="Submissions S."/>
        </authorList>
    </citation>
    <scope>NUCLEOTIDE SEQUENCE [LARGE SCALE GENOMIC DNA]</scope>
    <source>
        <strain evidence="6">DSM 22703</strain>
    </source>
</reference>